<dbReference type="SUPFAM" id="SSF81321">
    <property type="entry name" value="Family A G protein-coupled receptor-like"/>
    <property type="match status" value="1"/>
</dbReference>
<evidence type="ECO:0000256" key="4">
    <source>
        <dbReference type="ARBA" id="ARBA00023136"/>
    </source>
</evidence>
<dbReference type="AlphaFoldDB" id="A0A016V5M0"/>
<dbReference type="EMBL" id="JARK01001354">
    <property type="protein sequence ID" value="EYC22013.1"/>
    <property type="molecule type" value="Genomic_DNA"/>
</dbReference>
<accession>A0A016V5M0</accession>
<evidence type="ECO:0000313" key="8">
    <source>
        <dbReference type="Proteomes" id="UP000024635"/>
    </source>
</evidence>
<feature type="transmembrane region" description="Helical" evidence="5">
    <location>
        <begin position="131"/>
        <end position="152"/>
    </location>
</feature>
<proteinExistence type="predicted"/>
<protein>
    <recommendedName>
        <fullName evidence="6">G-protein coupled receptors family 1 profile domain-containing protein</fullName>
    </recommendedName>
</protein>
<feature type="transmembrane region" description="Helical" evidence="5">
    <location>
        <begin position="47"/>
        <end position="69"/>
    </location>
</feature>
<dbReference type="Pfam" id="PF10328">
    <property type="entry name" value="7TM_GPCR_Srx"/>
    <property type="match status" value="1"/>
</dbReference>
<evidence type="ECO:0000256" key="5">
    <source>
        <dbReference type="SAM" id="Phobius"/>
    </source>
</evidence>
<dbReference type="Gene3D" id="1.20.1070.10">
    <property type="entry name" value="Rhodopsin 7-helix transmembrane proteins"/>
    <property type="match status" value="1"/>
</dbReference>
<dbReference type="PANTHER" id="PTHR22718">
    <property type="entry name" value="SERPENTINE RECEPTOR, CLASS X"/>
    <property type="match status" value="1"/>
</dbReference>
<evidence type="ECO:0000256" key="2">
    <source>
        <dbReference type="ARBA" id="ARBA00022692"/>
    </source>
</evidence>
<evidence type="ECO:0000256" key="1">
    <source>
        <dbReference type="ARBA" id="ARBA00004370"/>
    </source>
</evidence>
<dbReference type="OrthoDB" id="5868068at2759"/>
<evidence type="ECO:0000259" key="6">
    <source>
        <dbReference type="PROSITE" id="PS50262"/>
    </source>
</evidence>
<dbReference type="InterPro" id="IPR017452">
    <property type="entry name" value="GPCR_Rhodpsn_7TM"/>
</dbReference>
<evidence type="ECO:0000313" key="7">
    <source>
        <dbReference type="EMBL" id="EYC22013.1"/>
    </source>
</evidence>
<feature type="transmembrane region" description="Helical" evidence="5">
    <location>
        <begin position="257"/>
        <end position="280"/>
    </location>
</feature>
<keyword evidence="2 5" id="KW-0812">Transmembrane</keyword>
<dbReference type="GO" id="GO:0016020">
    <property type="term" value="C:membrane"/>
    <property type="evidence" value="ECO:0007669"/>
    <property type="project" value="UniProtKB-SubCell"/>
</dbReference>
<keyword evidence="4 5" id="KW-0472">Membrane</keyword>
<feature type="transmembrane region" description="Helical" evidence="5">
    <location>
        <begin position="89"/>
        <end position="110"/>
    </location>
</feature>
<dbReference type="PROSITE" id="PS50262">
    <property type="entry name" value="G_PROTEIN_RECEP_F1_2"/>
    <property type="match status" value="1"/>
</dbReference>
<feature type="transmembrane region" description="Helical" evidence="5">
    <location>
        <begin position="12"/>
        <end position="35"/>
    </location>
</feature>
<comment type="caution">
    <text evidence="7">The sequence shown here is derived from an EMBL/GenBank/DDBJ whole genome shotgun (WGS) entry which is preliminary data.</text>
</comment>
<name>A0A016V5M0_9BILA</name>
<feature type="transmembrane region" description="Helical" evidence="5">
    <location>
        <begin position="224"/>
        <end position="245"/>
    </location>
</feature>
<dbReference type="InterPro" id="IPR019430">
    <property type="entry name" value="7TM_GPCR_serpentine_rcpt_Srx"/>
</dbReference>
<feature type="domain" description="G-protein coupled receptors family 1 profile" evidence="6">
    <location>
        <begin position="27"/>
        <end position="277"/>
    </location>
</feature>
<keyword evidence="3 5" id="KW-1133">Transmembrane helix</keyword>
<comment type="subcellular location">
    <subcellularLocation>
        <location evidence="1">Membrane</location>
    </subcellularLocation>
</comment>
<evidence type="ECO:0000256" key="3">
    <source>
        <dbReference type="ARBA" id="ARBA00022989"/>
    </source>
</evidence>
<dbReference type="PANTHER" id="PTHR22718:SF25">
    <property type="entry name" value="G-PROTEIN COUPLED RECEPTORS FAMILY 1 PROFILE DOMAIN-CONTAINING PROTEIN"/>
    <property type="match status" value="1"/>
</dbReference>
<reference evidence="8" key="1">
    <citation type="journal article" date="2015" name="Nat. Genet.">
        <title>The genome and transcriptome of the zoonotic hookworm Ancylostoma ceylanicum identify infection-specific gene families.</title>
        <authorList>
            <person name="Schwarz E.M."/>
            <person name="Hu Y."/>
            <person name="Antoshechkin I."/>
            <person name="Miller M.M."/>
            <person name="Sternberg P.W."/>
            <person name="Aroian R.V."/>
        </authorList>
    </citation>
    <scope>NUCLEOTIDE SEQUENCE</scope>
    <source>
        <strain evidence="8">HY135</strain>
    </source>
</reference>
<sequence>MEEEPTSTIRTVCAVLILIPTVIGLMLQATVLAALLTGWKVMRNNSFYIIMAQIIGCNTSALLIDLYMVFPLTLTGKQYMGDSMLLYHIPLFIESVAFQGLLYFSFLLAINRFAIFLLPKINSKLFSPRGTVMISILVWIYVITILILHGVFGCEKKFSKEGFYFWYDCKNRNKGHFHYADFMDYQGYVIPLLMSLMYAIICLQIKISRWNSTIDNANNVEIRFLSQTIPLSTLLSIQVFAFIFIPQIRVTGYARFFVSPITTFTTLANDMAPPIVLLLYNKDIQKYARRALCCKSNKQASLNSTSRNYSSKIFMQIAKKTTTNEHV</sequence>
<organism evidence="7 8">
    <name type="scientific">Ancylostoma ceylanicum</name>
    <dbReference type="NCBI Taxonomy" id="53326"/>
    <lineage>
        <taxon>Eukaryota</taxon>
        <taxon>Metazoa</taxon>
        <taxon>Ecdysozoa</taxon>
        <taxon>Nematoda</taxon>
        <taxon>Chromadorea</taxon>
        <taxon>Rhabditida</taxon>
        <taxon>Rhabditina</taxon>
        <taxon>Rhabditomorpha</taxon>
        <taxon>Strongyloidea</taxon>
        <taxon>Ancylostomatidae</taxon>
        <taxon>Ancylostomatinae</taxon>
        <taxon>Ancylostoma</taxon>
    </lineage>
</organism>
<keyword evidence="8" id="KW-1185">Reference proteome</keyword>
<gene>
    <name evidence="7" type="primary">Acey_s0018.g3663</name>
    <name evidence="7" type="ORF">Y032_0018g3663</name>
</gene>
<dbReference type="Proteomes" id="UP000024635">
    <property type="component" value="Unassembled WGS sequence"/>
</dbReference>
<feature type="transmembrane region" description="Helical" evidence="5">
    <location>
        <begin position="185"/>
        <end position="203"/>
    </location>
</feature>